<keyword evidence="6 7" id="KW-0472">Membrane</keyword>
<feature type="transmembrane region" description="Helical" evidence="7">
    <location>
        <begin position="100"/>
        <end position="121"/>
    </location>
</feature>
<evidence type="ECO:0000256" key="3">
    <source>
        <dbReference type="ARBA" id="ARBA00022475"/>
    </source>
</evidence>
<organism evidence="9 10">
    <name type="scientific">Mesorhizobium australicum</name>
    <dbReference type="NCBI Taxonomy" id="536018"/>
    <lineage>
        <taxon>Bacteria</taxon>
        <taxon>Pseudomonadati</taxon>
        <taxon>Pseudomonadota</taxon>
        <taxon>Alphaproteobacteria</taxon>
        <taxon>Hyphomicrobiales</taxon>
        <taxon>Phyllobacteriaceae</taxon>
        <taxon>Mesorhizobium</taxon>
    </lineage>
</organism>
<sequence>MIFFLLRRLGQAVPVMLVTAFLSFAAFRFIGDPVQNMLGQDATAADRAQLEAALGLDQPFPVQFARFIWSVLQGDFGISTRIGQPVLQLILERLPATLELAILSFALALAVGIFLGVTTALKPDSRMSHIIMTGSLVGVSLPNFLISIGLIYVFSVQLGWLPAFGRGETVKLGWWTTGLLTVSGWKAVILPVLSLALFQVTLILRLVRAEMSEVLTSDHIRFARARGLPDRLINFSYALKNTMVPVITVSGLQLGTIIAFAVVTETVFQWPGVGLLFINSVSFSDVPIMAAYLLLVSLVFVVINLIVDCLYYLFDPRLRAGVAGQ</sequence>
<feature type="transmembrane region" description="Helical" evidence="7">
    <location>
        <begin position="290"/>
        <end position="314"/>
    </location>
</feature>
<dbReference type="OrthoDB" id="9807402at2"/>
<feature type="transmembrane region" description="Helical" evidence="7">
    <location>
        <begin position="12"/>
        <end position="30"/>
    </location>
</feature>
<dbReference type="EMBL" id="FXBL01000004">
    <property type="protein sequence ID" value="SMH36956.1"/>
    <property type="molecule type" value="Genomic_DNA"/>
</dbReference>
<dbReference type="CDD" id="cd06261">
    <property type="entry name" value="TM_PBP2"/>
    <property type="match status" value="1"/>
</dbReference>
<proteinExistence type="inferred from homology"/>
<evidence type="ECO:0000256" key="6">
    <source>
        <dbReference type="ARBA" id="ARBA00023136"/>
    </source>
</evidence>
<dbReference type="RefSeq" id="WP_085463896.1">
    <property type="nucleotide sequence ID" value="NZ_FXBL01000004.1"/>
</dbReference>
<evidence type="ECO:0000256" key="1">
    <source>
        <dbReference type="ARBA" id="ARBA00004651"/>
    </source>
</evidence>
<accession>A0A1X7NIL0</accession>
<name>A0A1X7NIL0_9HYPH</name>
<keyword evidence="5 7" id="KW-1133">Transmembrane helix</keyword>
<dbReference type="Pfam" id="PF19300">
    <property type="entry name" value="BPD_transp_1_N"/>
    <property type="match status" value="1"/>
</dbReference>
<keyword evidence="3" id="KW-1003">Cell membrane</keyword>
<dbReference type="InterPro" id="IPR035906">
    <property type="entry name" value="MetI-like_sf"/>
</dbReference>
<comment type="similarity">
    <text evidence="7">Belongs to the binding-protein-dependent transport system permease family.</text>
</comment>
<keyword evidence="2 7" id="KW-0813">Transport</keyword>
<dbReference type="PROSITE" id="PS50928">
    <property type="entry name" value="ABC_TM1"/>
    <property type="match status" value="1"/>
</dbReference>
<feature type="domain" description="ABC transmembrane type-1" evidence="8">
    <location>
        <begin position="94"/>
        <end position="307"/>
    </location>
</feature>
<dbReference type="Proteomes" id="UP000193083">
    <property type="component" value="Unassembled WGS sequence"/>
</dbReference>
<evidence type="ECO:0000256" key="2">
    <source>
        <dbReference type="ARBA" id="ARBA00022448"/>
    </source>
</evidence>
<dbReference type="SUPFAM" id="SSF161098">
    <property type="entry name" value="MetI-like"/>
    <property type="match status" value="1"/>
</dbReference>
<evidence type="ECO:0000313" key="10">
    <source>
        <dbReference type="Proteomes" id="UP000193083"/>
    </source>
</evidence>
<evidence type="ECO:0000256" key="4">
    <source>
        <dbReference type="ARBA" id="ARBA00022692"/>
    </source>
</evidence>
<comment type="subcellular location">
    <subcellularLocation>
        <location evidence="1 7">Cell membrane</location>
        <topology evidence="1 7">Multi-pass membrane protein</topology>
    </subcellularLocation>
</comment>
<protein>
    <submittedName>
        <fullName evidence="9">Peptide/nickel transport system permease protein</fullName>
    </submittedName>
</protein>
<dbReference type="PANTHER" id="PTHR43163">
    <property type="entry name" value="DIPEPTIDE TRANSPORT SYSTEM PERMEASE PROTEIN DPPB-RELATED"/>
    <property type="match status" value="1"/>
</dbReference>
<feature type="transmembrane region" description="Helical" evidence="7">
    <location>
        <begin position="246"/>
        <end position="270"/>
    </location>
</feature>
<keyword evidence="10" id="KW-1185">Reference proteome</keyword>
<dbReference type="InterPro" id="IPR045621">
    <property type="entry name" value="BPD_transp_1_N"/>
</dbReference>
<keyword evidence="4 7" id="KW-0812">Transmembrane</keyword>
<feature type="transmembrane region" description="Helical" evidence="7">
    <location>
        <begin position="133"/>
        <end position="154"/>
    </location>
</feature>
<evidence type="ECO:0000256" key="5">
    <source>
        <dbReference type="ARBA" id="ARBA00022989"/>
    </source>
</evidence>
<dbReference type="Pfam" id="PF00528">
    <property type="entry name" value="BPD_transp_1"/>
    <property type="match status" value="1"/>
</dbReference>
<feature type="transmembrane region" description="Helical" evidence="7">
    <location>
        <begin position="174"/>
        <end position="198"/>
    </location>
</feature>
<evidence type="ECO:0000256" key="7">
    <source>
        <dbReference type="RuleBase" id="RU363032"/>
    </source>
</evidence>
<evidence type="ECO:0000313" key="9">
    <source>
        <dbReference type="EMBL" id="SMH36956.1"/>
    </source>
</evidence>
<evidence type="ECO:0000259" key="8">
    <source>
        <dbReference type="PROSITE" id="PS50928"/>
    </source>
</evidence>
<reference evidence="9 10" key="1">
    <citation type="submission" date="2017-04" db="EMBL/GenBank/DDBJ databases">
        <authorList>
            <person name="Afonso C.L."/>
            <person name="Miller P.J."/>
            <person name="Scott M.A."/>
            <person name="Spackman E."/>
            <person name="Goraichik I."/>
            <person name="Dimitrov K.M."/>
            <person name="Suarez D.L."/>
            <person name="Swayne D.E."/>
        </authorList>
    </citation>
    <scope>NUCLEOTIDE SEQUENCE [LARGE SCALE GENOMIC DNA]</scope>
    <source>
        <strain evidence="9 10">B5P</strain>
    </source>
</reference>
<gene>
    <name evidence="9" type="ORF">SAMN02982922_1849</name>
</gene>
<dbReference type="GO" id="GO:0055085">
    <property type="term" value="P:transmembrane transport"/>
    <property type="evidence" value="ECO:0007669"/>
    <property type="project" value="InterPro"/>
</dbReference>
<dbReference type="Gene3D" id="1.10.3720.10">
    <property type="entry name" value="MetI-like"/>
    <property type="match status" value="1"/>
</dbReference>
<dbReference type="GO" id="GO:0005886">
    <property type="term" value="C:plasma membrane"/>
    <property type="evidence" value="ECO:0007669"/>
    <property type="project" value="UniProtKB-SubCell"/>
</dbReference>
<dbReference type="AlphaFoldDB" id="A0A1X7NIL0"/>
<dbReference type="InterPro" id="IPR000515">
    <property type="entry name" value="MetI-like"/>
</dbReference>
<dbReference type="PANTHER" id="PTHR43163:SF2">
    <property type="entry name" value="ABC TRANSPORTER PERMEASE PROTEIN"/>
    <property type="match status" value="1"/>
</dbReference>